<dbReference type="Gene3D" id="1.10.357.10">
    <property type="entry name" value="Tetracycline Repressor, domain 2"/>
    <property type="match status" value="1"/>
</dbReference>
<evidence type="ECO:0000256" key="3">
    <source>
        <dbReference type="ARBA" id="ARBA00023163"/>
    </source>
</evidence>
<dbReference type="InterPro" id="IPR001647">
    <property type="entry name" value="HTH_TetR"/>
</dbReference>
<protein>
    <submittedName>
        <fullName evidence="6">TetR/AcrR family transcriptional regulator</fullName>
    </submittedName>
</protein>
<dbReference type="EMBL" id="RCUX01000006">
    <property type="protein sequence ID" value="RLP75558.1"/>
    <property type="molecule type" value="Genomic_DNA"/>
</dbReference>
<evidence type="ECO:0000256" key="1">
    <source>
        <dbReference type="ARBA" id="ARBA00023015"/>
    </source>
</evidence>
<dbReference type="GO" id="GO:0003677">
    <property type="term" value="F:DNA binding"/>
    <property type="evidence" value="ECO:0007669"/>
    <property type="project" value="UniProtKB-UniRule"/>
</dbReference>
<comment type="caution">
    <text evidence="6">The sequence shown here is derived from an EMBL/GenBank/DDBJ whole genome shotgun (WGS) entry which is preliminary data.</text>
</comment>
<dbReference type="PANTHER" id="PTHR47506:SF3">
    <property type="entry name" value="HTH-TYPE TRANSCRIPTIONAL REGULATOR LMRA"/>
    <property type="match status" value="1"/>
</dbReference>
<evidence type="ECO:0000256" key="4">
    <source>
        <dbReference type="PROSITE-ProRule" id="PRU00335"/>
    </source>
</evidence>
<dbReference type="AlphaFoldDB" id="A0A3L7A6P7"/>
<dbReference type="Pfam" id="PF21993">
    <property type="entry name" value="TetR_C_13_2"/>
    <property type="match status" value="1"/>
</dbReference>
<proteinExistence type="predicted"/>
<dbReference type="InterPro" id="IPR036271">
    <property type="entry name" value="Tet_transcr_reg_TetR-rel_C_sf"/>
</dbReference>
<dbReference type="PANTHER" id="PTHR47506">
    <property type="entry name" value="TRANSCRIPTIONAL REGULATORY PROTEIN"/>
    <property type="match status" value="1"/>
</dbReference>
<keyword evidence="7" id="KW-1185">Reference proteome</keyword>
<sequence length="219" mass="23132">MTATFREWNRILMIIIILNYDDCHNFLLGALLAHNTRQRMIEATQILVARHGSHGTSFGDILAESGAPRGSLYHHFPGGKEELITTAVRATGARALGELEALRGASATEIAAGFVSMWRQLLTLANFTVGCAVAGVAVDAESDDLVDLSGEIFAEWTVLLASLLTEGGIPSERAPSLAAILLAGCEGGVILARAARDLAPFERVAGELIALISEATPAP</sequence>
<feature type="domain" description="HTH tetR-type" evidence="5">
    <location>
        <begin position="34"/>
        <end position="94"/>
    </location>
</feature>
<keyword evidence="2 4" id="KW-0238">DNA-binding</keyword>
<keyword evidence="1" id="KW-0805">Transcription regulation</keyword>
<gene>
    <name evidence="6" type="ORF">D9V32_08770</name>
</gene>
<name>A0A3L7A6P7_9MICO</name>
<organism evidence="6 7">
    <name type="scientific">Mycetocola tolaasinivorans</name>
    <dbReference type="NCBI Taxonomy" id="76635"/>
    <lineage>
        <taxon>Bacteria</taxon>
        <taxon>Bacillati</taxon>
        <taxon>Actinomycetota</taxon>
        <taxon>Actinomycetes</taxon>
        <taxon>Micrococcales</taxon>
        <taxon>Microbacteriaceae</taxon>
        <taxon>Mycetocola</taxon>
    </lineage>
</organism>
<evidence type="ECO:0000256" key="2">
    <source>
        <dbReference type="ARBA" id="ARBA00023125"/>
    </source>
</evidence>
<reference evidence="6 7" key="1">
    <citation type="submission" date="2018-10" db="EMBL/GenBank/DDBJ databases">
        <authorList>
            <person name="Li J."/>
        </authorList>
    </citation>
    <scope>NUCLEOTIDE SEQUENCE [LARGE SCALE GENOMIC DNA]</scope>
    <source>
        <strain evidence="6 7">IF 016277</strain>
    </source>
</reference>
<evidence type="ECO:0000313" key="6">
    <source>
        <dbReference type="EMBL" id="RLP75558.1"/>
    </source>
</evidence>
<dbReference type="SUPFAM" id="SSF46689">
    <property type="entry name" value="Homeodomain-like"/>
    <property type="match status" value="1"/>
</dbReference>
<dbReference type="InterPro" id="IPR009057">
    <property type="entry name" value="Homeodomain-like_sf"/>
</dbReference>
<dbReference type="OrthoDB" id="4567939at2"/>
<dbReference type="InterPro" id="IPR054156">
    <property type="entry name" value="YxaF_TetR_C"/>
</dbReference>
<evidence type="ECO:0000313" key="7">
    <source>
        <dbReference type="Proteomes" id="UP000272503"/>
    </source>
</evidence>
<dbReference type="PROSITE" id="PS50977">
    <property type="entry name" value="HTH_TETR_2"/>
    <property type="match status" value="1"/>
</dbReference>
<keyword evidence="3" id="KW-0804">Transcription</keyword>
<dbReference type="SUPFAM" id="SSF48498">
    <property type="entry name" value="Tetracyclin repressor-like, C-terminal domain"/>
    <property type="match status" value="1"/>
</dbReference>
<accession>A0A3L7A6P7</accession>
<evidence type="ECO:0000259" key="5">
    <source>
        <dbReference type="PROSITE" id="PS50977"/>
    </source>
</evidence>
<dbReference type="Pfam" id="PF00440">
    <property type="entry name" value="TetR_N"/>
    <property type="match status" value="1"/>
</dbReference>
<dbReference type="Proteomes" id="UP000272503">
    <property type="component" value="Unassembled WGS sequence"/>
</dbReference>
<feature type="DNA-binding region" description="H-T-H motif" evidence="4">
    <location>
        <begin position="57"/>
        <end position="76"/>
    </location>
</feature>